<organism evidence="1 2">
    <name type="scientific">Catenuloplanes indicus</name>
    <dbReference type="NCBI Taxonomy" id="137267"/>
    <lineage>
        <taxon>Bacteria</taxon>
        <taxon>Bacillati</taxon>
        <taxon>Actinomycetota</taxon>
        <taxon>Actinomycetes</taxon>
        <taxon>Micromonosporales</taxon>
        <taxon>Micromonosporaceae</taxon>
        <taxon>Catenuloplanes</taxon>
    </lineage>
</organism>
<evidence type="ECO:0000313" key="2">
    <source>
        <dbReference type="Proteomes" id="UP001240236"/>
    </source>
</evidence>
<evidence type="ECO:0000313" key="1">
    <source>
        <dbReference type="EMBL" id="MDQ0366185.1"/>
    </source>
</evidence>
<protein>
    <submittedName>
        <fullName evidence="1">Uncharacterized protein (TIGR02677 family)</fullName>
    </submittedName>
</protein>
<dbReference type="Pfam" id="PF09660">
    <property type="entry name" value="DUF2397"/>
    <property type="match status" value="1"/>
</dbReference>
<proteinExistence type="predicted"/>
<dbReference type="NCBIfam" id="TIGR02677">
    <property type="entry name" value="TIGR02677 family protein"/>
    <property type="match status" value="1"/>
</dbReference>
<comment type="caution">
    <text evidence="1">The sequence shown here is derived from an EMBL/GenBank/DDBJ whole genome shotgun (WGS) entry which is preliminary data.</text>
</comment>
<gene>
    <name evidence="1" type="ORF">J2S42_002854</name>
</gene>
<name>A0AAE3VYS0_9ACTN</name>
<sequence length="526" mass="58049">MSDARPAFRRVPADMFAFTTTERADLHTAVMQVFGEAAERLRAALTFDEVLAGLPETGWYEPVSDESLEYTLGALHKHGLVDRAQNHAAHYASAAEYERRNLHYSLSRKGEAAYQGLLLALDLLDGSGALQTSVLDAIAARLGELDALLGDEGADDRRIHTALTELEGHLTALRSGVVRFNGRLQRLLRDEGADPAVFQELKQATIAYLTDFVTDLDTRRLTVADAVARIEERGVEVLHVRALRGADLPVLPGRPDPAPHFLERRAARWAALREWFRPAGGGRARVEELADTARAAIVALMRALERFSDSRRRGSSTAADFRTLARWFSAAETDEAAHELWAAATGLWSARHTHLAPDDPTAVGPGTSWFRAPGVHVSPLLRTHGQSDRVSRTARVRDTTEIREQRRQRALRERLELEEAWSRLATPGPVRLSAFARLDQGSFSRLLELLARALTVPARDGERRASTADGRLVVVLLPPPDHHLAYLRTARGVLVAPDFIVSISESRPGQAAPVPLRTDFRREATA</sequence>
<dbReference type="InterPro" id="IPR013493">
    <property type="entry name" value="CHP02677"/>
</dbReference>
<accession>A0AAE3VYS0</accession>
<keyword evidence="2" id="KW-1185">Reference proteome</keyword>
<dbReference type="EMBL" id="JAUSUZ010000001">
    <property type="protein sequence ID" value="MDQ0366185.1"/>
    <property type="molecule type" value="Genomic_DNA"/>
</dbReference>
<reference evidence="1 2" key="1">
    <citation type="submission" date="2023-07" db="EMBL/GenBank/DDBJ databases">
        <title>Sequencing the genomes of 1000 actinobacteria strains.</title>
        <authorList>
            <person name="Klenk H.-P."/>
        </authorList>
    </citation>
    <scope>NUCLEOTIDE SEQUENCE [LARGE SCALE GENOMIC DNA]</scope>
    <source>
        <strain evidence="1 2">DSM 44709</strain>
    </source>
</reference>
<dbReference type="Proteomes" id="UP001240236">
    <property type="component" value="Unassembled WGS sequence"/>
</dbReference>
<dbReference type="AlphaFoldDB" id="A0AAE3VYS0"/>
<dbReference type="RefSeq" id="WP_307239333.1">
    <property type="nucleotide sequence ID" value="NZ_JAUSUZ010000001.1"/>
</dbReference>